<evidence type="ECO:0000313" key="4">
    <source>
        <dbReference type="Proteomes" id="UP000054988"/>
    </source>
</evidence>
<feature type="region of interest" description="Disordered" evidence="1">
    <location>
        <begin position="371"/>
        <end position="419"/>
    </location>
</feature>
<reference evidence="3 4" key="1">
    <citation type="submission" date="2015-12" db="EMBL/GenBank/DDBJ databases">
        <title>Draft genome sequence of Moniliophthora roreri, the causal agent of frosty pod rot of cacao.</title>
        <authorList>
            <person name="Aime M.C."/>
            <person name="Diaz-Valderrama J.R."/>
            <person name="Kijpornyongpan T."/>
            <person name="Phillips-Mora W."/>
        </authorList>
    </citation>
    <scope>NUCLEOTIDE SEQUENCE [LARGE SCALE GENOMIC DNA]</scope>
    <source>
        <strain evidence="3 4">MCA 2952</strain>
    </source>
</reference>
<protein>
    <recommendedName>
        <fullName evidence="2">HAM1-like N-terminal domain-containing protein</fullName>
    </recommendedName>
</protein>
<dbReference type="EMBL" id="LATX01002350">
    <property type="protein sequence ID" value="KTB31113.1"/>
    <property type="molecule type" value="Genomic_DNA"/>
</dbReference>
<dbReference type="PANTHER" id="PTHR31138:SF1">
    <property type="entry name" value="PDZ DOMAIN-CONTAINING PROTEIN"/>
    <property type="match status" value="1"/>
</dbReference>
<evidence type="ECO:0000256" key="1">
    <source>
        <dbReference type="SAM" id="MobiDB-lite"/>
    </source>
</evidence>
<dbReference type="PANTHER" id="PTHR31138">
    <property type="entry name" value="CHROMOSOME 19, WHOLE GENOME SHOTGUN SEQUENCE"/>
    <property type="match status" value="1"/>
</dbReference>
<sequence>MPSLATDKSDDLTTTVIAKCPLLSLSFSLECHLAMGICASCFRRRRRHSRNFYGYDDEREPLLHQKETRQDYWASRTRNVLECVNALKAGKLPSQDQLEALIRTALTSGMLRDKRDKKLSVAGRGVVGSLRELGKAAIEFGEDKNHDNKIQNIIYNIRQLRTLAPPPLPNVEARLNIPTNELANDVHALLSSTESLIHLLITSITFRLLISNLVLLTRQMLAHIAQDVERVAETTENLAKGVEKAAEGVEAVAQSVEKTAERVADAALEARPGRASEVNEAKDAIGSTLSEIREVEFDPPERKLDKGKEKATKRSQSVNEAKTAIESVRELLIEAHKNPKHLAALRAILALSEKYAERARRGVVFVHGATLSTSPTQSSSPLTAAPGLDPSTSATIEVNPSLPSSLRPPPIHSTSTTSKSKAEELLDDILSDVKIFLERLAGRRKLDTLVDAFGGVVFDMQASATRSVDGVIEERVKNKTDDEEIRRLRSFLSSLHDVVRRCLYEDPEVYLTPRPGSQSPTSFSVTSSSYSGAVKGEVPGETPMSRDVRGLLQEWSMLKGSRQRHNRVDEEHNSSQDPGSHSNLDILLSEFSSLIHALENDPATLRFVHALQGLEIHFQEYMAQFADTAGEIIHQGTSKAQDTFYTLWTDIIGFIIPRVLGSVLSSIFRAESGVPIPLPLPRIEVKSPDVEGVVDPRGMTVFLEQDEPDGYGSFEEEEYWWGRRASMISPDNSQSRSLSSSVSALSVNSDGQARGYREDDDASDGERGGTIADLLTPRSVVMNRWSETRVGFGVVGEAAEARVDERTPLLQNADTAQKPKTQVQTMDRMHVTIDGLLTSTYHSHSTRRRVHTLELDNIAFYVKYTLLQILGYEDEGIANLDLDFAWSQNEDSGGAKIDMDLEVDFDSLNELRNLPLKIQARAIHVDLPASMISLAVRPTIVHSQRHPILTTLLVNPVLWVIYMASSYWVRSEIEMLLAEALRVGIEGSIKLVMDVWSLARHKAQVRSDASETDSSMTMGDWYEALVDVLRKLGGTEEQPETEMDVSLKGVKMAIPRQNGDEDNVEVAVGPVPQLLPEHAEPELPTVDQAVDGVIKGVQEGTDKVVEDVRDNIEAGVAVVQQQSEAALEFVEGVAVGVNQAQLRKEVEKKQKRVRYSMVEPPRRREREGWRSAVFDI</sequence>
<accession>A0A0W0F477</accession>
<feature type="domain" description="HAM1-like N-terminal" evidence="2">
    <location>
        <begin position="82"/>
        <end position="330"/>
    </location>
</feature>
<dbReference type="AlphaFoldDB" id="A0A0W0F477"/>
<organism evidence="3 4">
    <name type="scientific">Moniliophthora roreri</name>
    <name type="common">Frosty pod rot fungus</name>
    <name type="synonym">Monilia roreri</name>
    <dbReference type="NCBI Taxonomy" id="221103"/>
    <lineage>
        <taxon>Eukaryota</taxon>
        <taxon>Fungi</taxon>
        <taxon>Dikarya</taxon>
        <taxon>Basidiomycota</taxon>
        <taxon>Agaricomycotina</taxon>
        <taxon>Agaricomycetes</taxon>
        <taxon>Agaricomycetidae</taxon>
        <taxon>Agaricales</taxon>
        <taxon>Marasmiineae</taxon>
        <taxon>Marasmiaceae</taxon>
        <taxon>Moniliophthora</taxon>
    </lineage>
</organism>
<evidence type="ECO:0000313" key="3">
    <source>
        <dbReference type="EMBL" id="KTB31113.1"/>
    </source>
</evidence>
<dbReference type="InterPro" id="IPR045967">
    <property type="entry name" value="HAM1-like_N"/>
</dbReference>
<feature type="compositionally biased region" description="Low complexity" evidence="1">
    <location>
        <begin position="371"/>
        <end position="386"/>
    </location>
</feature>
<feature type="region of interest" description="Disordered" evidence="1">
    <location>
        <begin position="298"/>
        <end position="318"/>
    </location>
</feature>
<dbReference type="Proteomes" id="UP000054988">
    <property type="component" value="Unassembled WGS sequence"/>
</dbReference>
<feature type="region of interest" description="Disordered" evidence="1">
    <location>
        <begin position="731"/>
        <end position="771"/>
    </location>
</feature>
<feature type="compositionally biased region" description="Low complexity" evidence="1">
    <location>
        <begin position="731"/>
        <end position="750"/>
    </location>
</feature>
<evidence type="ECO:0000259" key="2">
    <source>
        <dbReference type="Pfam" id="PF19343"/>
    </source>
</evidence>
<comment type="caution">
    <text evidence="3">The sequence shown here is derived from an EMBL/GenBank/DDBJ whole genome shotgun (WGS) entry which is preliminary data.</text>
</comment>
<feature type="compositionally biased region" description="Low complexity" evidence="1">
    <location>
        <begin position="517"/>
        <end position="531"/>
    </location>
</feature>
<dbReference type="Pfam" id="PF19343">
    <property type="entry name" value="HAM1_N"/>
    <property type="match status" value="1"/>
</dbReference>
<name>A0A0W0F477_MONRR</name>
<proteinExistence type="predicted"/>
<feature type="region of interest" description="Disordered" evidence="1">
    <location>
        <begin position="513"/>
        <end position="543"/>
    </location>
</feature>
<feature type="region of interest" description="Disordered" evidence="1">
    <location>
        <begin position="561"/>
        <end position="581"/>
    </location>
</feature>
<gene>
    <name evidence="3" type="ORF">WG66_16276</name>
</gene>
<feature type="compositionally biased region" description="Basic and acidic residues" evidence="1">
    <location>
        <begin position="298"/>
        <end position="312"/>
    </location>
</feature>